<protein>
    <recommendedName>
        <fullName evidence="2">UPF0125 protein ABV408_01250</fullName>
    </recommendedName>
</protein>
<evidence type="ECO:0000256" key="3">
    <source>
        <dbReference type="SAM" id="MobiDB-lite"/>
    </source>
</evidence>
<evidence type="ECO:0000256" key="1">
    <source>
        <dbReference type="ARBA" id="ARBA00010645"/>
    </source>
</evidence>
<dbReference type="InterPro" id="IPR005346">
    <property type="entry name" value="RnfH"/>
</dbReference>
<dbReference type="Gene3D" id="3.10.20.280">
    <property type="entry name" value="RnfH-like"/>
    <property type="match status" value="1"/>
</dbReference>
<organism evidence="4">
    <name type="scientific">Salinicola endophyticus</name>
    <dbReference type="NCBI Taxonomy" id="1949083"/>
    <lineage>
        <taxon>Bacteria</taxon>
        <taxon>Pseudomonadati</taxon>
        <taxon>Pseudomonadota</taxon>
        <taxon>Gammaproteobacteria</taxon>
        <taxon>Oceanospirillales</taxon>
        <taxon>Halomonadaceae</taxon>
        <taxon>Salinicola</taxon>
    </lineage>
</organism>
<dbReference type="InterPro" id="IPR037021">
    <property type="entry name" value="RnfH_sf"/>
</dbReference>
<name>A0AB74UFB0_9GAMM</name>
<dbReference type="EMBL" id="CP159578">
    <property type="protein sequence ID" value="XCJ79833.1"/>
    <property type="molecule type" value="Genomic_DNA"/>
</dbReference>
<accession>A0AB74UFB0</accession>
<dbReference type="PANTHER" id="PTHR37483">
    <property type="entry name" value="UPF0125 PROTEIN RATB"/>
    <property type="match status" value="1"/>
</dbReference>
<feature type="region of interest" description="Disordered" evidence="3">
    <location>
        <begin position="1"/>
        <end position="21"/>
    </location>
</feature>
<dbReference type="HAMAP" id="MF_00460">
    <property type="entry name" value="UPF0125_RnfH"/>
    <property type="match status" value="1"/>
</dbReference>
<reference evidence="4" key="1">
    <citation type="submission" date="2024-06" db="EMBL/GenBank/DDBJ databases">
        <title>Complete genome of Salinicola endophyticus HNIBRBA4755.</title>
        <authorList>
            <person name="Shin S.Y."/>
            <person name="Kang H."/>
            <person name="Song J."/>
        </authorList>
    </citation>
    <scope>NUCLEOTIDE SEQUENCE</scope>
    <source>
        <strain evidence="4">HNIBRBA4755</strain>
    </source>
</reference>
<dbReference type="RefSeq" id="WP_353980739.1">
    <property type="nucleotide sequence ID" value="NZ_CP159578.1"/>
</dbReference>
<proteinExistence type="inferred from homology"/>
<gene>
    <name evidence="4" type="ORF">ABV408_01250</name>
</gene>
<dbReference type="AlphaFoldDB" id="A0AB74UFB0"/>
<evidence type="ECO:0000256" key="2">
    <source>
        <dbReference type="HAMAP-Rule" id="MF_00460"/>
    </source>
</evidence>
<sequence length="120" mass="13177">MPPAADAREISGTESGEAPAGDSALVEVAYATPAHQRIVTLAWSAGLTAREAVMRADLPTYFADLDEAWLASAPLGIFGERLVHPEQRELLPGERVEVYRPLHIDPKQARRERAARRPPR</sequence>
<comment type="similarity">
    <text evidence="1 2">Belongs to the UPF0125 (RnfH) family.</text>
</comment>
<dbReference type="SUPFAM" id="SSF54285">
    <property type="entry name" value="MoaD/ThiS"/>
    <property type="match status" value="1"/>
</dbReference>
<dbReference type="Pfam" id="PF03658">
    <property type="entry name" value="Ub-RnfH"/>
    <property type="match status" value="1"/>
</dbReference>
<evidence type="ECO:0000313" key="4">
    <source>
        <dbReference type="EMBL" id="XCJ79833.1"/>
    </source>
</evidence>
<dbReference type="InterPro" id="IPR016155">
    <property type="entry name" value="Mopterin_synth/thiamin_S_b"/>
</dbReference>
<feature type="compositionally biased region" description="Basic and acidic residues" evidence="3">
    <location>
        <begin position="1"/>
        <end position="11"/>
    </location>
</feature>
<dbReference type="PANTHER" id="PTHR37483:SF1">
    <property type="entry name" value="UPF0125 PROTEIN RATB"/>
    <property type="match status" value="1"/>
</dbReference>